<dbReference type="Pfam" id="PF00665">
    <property type="entry name" value="rve"/>
    <property type="match status" value="1"/>
</dbReference>
<dbReference type="InterPro" id="IPR043502">
    <property type="entry name" value="DNA/RNA_pol_sf"/>
</dbReference>
<evidence type="ECO:0000256" key="7">
    <source>
        <dbReference type="ARBA" id="ARBA00022918"/>
    </source>
</evidence>
<keyword evidence="5" id="KW-0255">Endonuclease</keyword>
<dbReference type="InterPro" id="IPR036875">
    <property type="entry name" value="Znf_CCHC_sf"/>
</dbReference>
<dbReference type="SUPFAM" id="SSF56672">
    <property type="entry name" value="DNA/RNA polymerases"/>
    <property type="match status" value="1"/>
</dbReference>
<evidence type="ECO:0000259" key="11">
    <source>
        <dbReference type="PROSITE" id="PS50994"/>
    </source>
</evidence>
<dbReference type="InterPro" id="IPR036397">
    <property type="entry name" value="RNaseH_sf"/>
</dbReference>
<dbReference type="SUPFAM" id="SSF57756">
    <property type="entry name" value="Retrovirus zinc finger-like domains"/>
    <property type="match status" value="1"/>
</dbReference>
<keyword evidence="6" id="KW-0378">Hydrolase</keyword>
<name>A0A2S2PFS2_SCHGA</name>
<dbReference type="Gene3D" id="2.40.70.10">
    <property type="entry name" value="Acid Proteases"/>
    <property type="match status" value="1"/>
</dbReference>
<dbReference type="Pfam" id="PF00078">
    <property type="entry name" value="RVT_1"/>
    <property type="match status" value="1"/>
</dbReference>
<dbReference type="PROSITE" id="PS50878">
    <property type="entry name" value="RT_POL"/>
    <property type="match status" value="1"/>
</dbReference>
<dbReference type="PROSITE" id="PS50994">
    <property type="entry name" value="INTEGRASE"/>
    <property type="match status" value="1"/>
</dbReference>
<dbReference type="Pfam" id="PF17917">
    <property type="entry name" value="RT_RNaseH"/>
    <property type="match status" value="1"/>
</dbReference>
<dbReference type="SMART" id="SM00343">
    <property type="entry name" value="ZnF_C2HC"/>
    <property type="match status" value="2"/>
</dbReference>
<evidence type="ECO:0000256" key="8">
    <source>
        <dbReference type="SAM" id="MobiDB-lite"/>
    </source>
</evidence>
<evidence type="ECO:0000256" key="4">
    <source>
        <dbReference type="ARBA" id="ARBA00022722"/>
    </source>
</evidence>
<dbReference type="InterPro" id="IPR050951">
    <property type="entry name" value="Retrovirus_Pol_polyprotein"/>
</dbReference>
<keyword evidence="3" id="KW-0548">Nucleotidyltransferase</keyword>
<dbReference type="GO" id="GO:0006508">
    <property type="term" value="P:proteolysis"/>
    <property type="evidence" value="ECO:0007669"/>
    <property type="project" value="InterPro"/>
</dbReference>
<feature type="domain" description="Integrase catalytic" evidence="11">
    <location>
        <begin position="1148"/>
        <end position="1306"/>
    </location>
</feature>
<evidence type="ECO:0000259" key="9">
    <source>
        <dbReference type="PROSITE" id="PS50175"/>
    </source>
</evidence>
<evidence type="ECO:0000313" key="12">
    <source>
        <dbReference type="EMBL" id="MBY28301.1"/>
    </source>
</evidence>
<dbReference type="InterPro" id="IPR001878">
    <property type="entry name" value="Znf_CCHC"/>
</dbReference>
<keyword evidence="4" id="KW-0540">Nuclease</keyword>
<protein>
    <recommendedName>
        <fullName evidence="1">RNA-directed DNA polymerase</fullName>
        <ecNumber evidence="1">2.7.7.49</ecNumber>
    </recommendedName>
</protein>
<dbReference type="InterPro" id="IPR021109">
    <property type="entry name" value="Peptidase_aspartic_dom_sf"/>
</dbReference>
<proteinExistence type="predicted"/>
<dbReference type="GO" id="GO:0003676">
    <property type="term" value="F:nucleic acid binding"/>
    <property type="evidence" value="ECO:0007669"/>
    <property type="project" value="InterPro"/>
</dbReference>
<dbReference type="SUPFAM" id="SSF50630">
    <property type="entry name" value="Acid proteases"/>
    <property type="match status" value="1"/>
</dbReference>
<evidence type="ECO:0000256" key="6">
    <source>
        <dbReference type="ARBA" id="ARBA00022801"/>
    </source>
</evidence>
<dbReference type="InterPro" id="IPR041373">
    <property type="entry name" value="RT_RNaseH"/>
</dbReference>
<feature type="domain" description="Peptidase A2" evidence="9">
    <location>
        <begin position="422"/>
        <end position="504"/>
    </location>
</feature>
<dbReference type="EMBL" id="GGMR01015682">
    <property type="protein sequence ID" value="MBY28301.1"/>
    <property type="molecule type" value="Transcribed_RNA"/>
</dbReference>
<dbReference type="GO" id="GO:0004519">
    <property type="term" value="F:endonuclease activity"/>
    <property type="evidence" value="ECO:0007669"/>
    <property type="project" value="UniProtKB-KW"/>
</dbReference>
<evidence type="ECO:0000256" key="1">
    <source>
        <dbReference type="ARBA" id="ARBA00012493"/>
    </source>
</evidence>
<dbReference type="FunFam" id="3.30.70.270:FF:000020">
    <property type="entry name" value="Transposon Tf2-6 polyprotein-like Protein"/>
    <property type="match status" value="1"/>
</dbReference>
<keyword evidence="7" id="KW-0695">RNA-directed DNA polymerase</keyword>
<feature type="region of interest" description="Disordered" evidence="8">
    <location>
        <begin position="297"/>
        <end position="327"/>
    </location>
</feature>
<dbReference type="Gene3D" id="3.10.10.10">
    <property type="entry name" value="HIV Type 1 Reverse Transcriptase, subunit A, domain 1"/>
    <property type="match status" value="1"/>
</dbReference>
<dbReference type="GO" id="GO:0003964">
    <property type="term" value="F:RNA-directed DNA polymerase activity"/>
    <property type="evidence" value="ECO:0007669"/>
    <property type="project" value="UniProtKB-KW"/>
</dbReference>
<dbReference type="PANTHER" id="PTHR37984:SF5">
    <property type="entry name" value="PROTEIN NYNRIN-LIKE"/>
    <property type="match status" value="1"/>
</dbReference>
<dbReference type="InterPro" id="IPR012337">
    <property type="entry name" value="RNaseH-like_sf"/>
</dbReference>
<dbReference type="InterPro" id="IPR043128">
    <property type="entry name" value="Rev_trsase/Diguanyl_cyclase"/>
</dbReference>
<dbReference type="CDD" id="cd09274">
    <property type="entry name" value="RNase_HI_RT_Ty3"/>
    <property type="match status" value="1"/>
</dbReference>
<evidence type="ECO:0000256" key="5">
    <source>
        <dbReference type="ARBA" id="ARBA00022759"/>
    </source>
</evidence>
<dbReference type="Gene3D" id="1.10.340.70">
    <property type="match status" value="1"/>
</dbReference>
<dbReference type="FunFam" id="1.10.340.70:FF:000001">
    <property type="entry name" value="Retrovirus-related Pol polyprotein from transposon gypsy-like Protein"/>
    <property type="match status" value="1"/>
</dbReference>
<dbReference type="PANTHER" id="PTHR37984">
    <property type="entry name" value="PROTEIN CBG26694"/>
    <property type="match status" value="1"/>
</dbReference>
<dbReference type="GO" id="GO:0015074">
    <property type="term" value="P:DNA integration"/>
    <property type="evidence" value="ECO:0007669"/>
    <property type="project" value="InterPro"/>
</dbReference>
<dbReference type="GO" id="GO:0008270">
    <property type="term" value="F:zinc ion binding"/>
    <property type="evidence" value="ECO:0007669"/>
    <property type="project" value="InterPro"/>
</dbReference>
<accession>A0A2S2PFS2</accession>
<evidence type="ECO:0000259" key="10">
    <source>
        <dbReference type="PROSITE" id="PS50878"/>
    </source>
</evidence>
<dbReference type="FunFam" id="3.10.20.370:FF:000001">
    <property type="entry name" value="Retrovirus-related Pol polyprotein from transposon 17.6-like protein"/>
    <property type="match status" value="1"/>
</dbReference>
<evidence type="ECO:0000256" key="3">
    <source>
        <dbReference type="ARBA" id="ARBA00022695"/>
    </source>
</evidence>
<dbReference type="Gene3D" id="3.30.70.270">
    <property type="match status" value="2"/>
</dbReference>
<dbReference type="InterPro" id="IPR001584">
    <property type="entry name" value="Integrase_cat-core"/>
</dbReference>
<dbReference type="SUPFAM" id="SSF53098">
    <property type="entry name" value="Ribonuclease H-like"/>
    <property type="match status" value="1"/>
</dbReference>
<dbReference type="InterPro" id="IPR001995">
    <property type="entry name" value="Peptidase_A2_cat"/>
</dbReference>
<organism evidence="12">
    <name type="scientific">Schizaphis graminum</name>
    <name type="common">Green bug aphid</name>
    <dbReference type="NCBI Taxonomy" id="13262"/>
    <lineage>
        <taxon>Eukaryota</taxon>
        <taxon>Metazoa</taxon>
        <taxon>Ecdysozoa</taxon>
        <taxon>Arthropoda</taxon>
        <taxon>Hexapoda</taxon>
        <taxon>Insecta</taxon>
        <taxon>Pterygota</taxon>
        <taxon>Neoptera</taxon>
        <taxon>Paraneoptera</taxon>
        <taxon>Hemiptera</taxon>
        <taxon>Sternorrhyncha</taxon>
        <taxon>Aphidomorpha</taxon>
        <taxon>Aphidoidea</taxon>
        <taxon>Aphididae</taxon>
        <taxon>Aphidini</taxon>
        <taxon>Schizaphis</taxon>
    </lineage>
</organism>
<dbReference type="Gene3D" id="4.10.60.10">
    <property type="entry name" value="Zinc finger, CCHC-type"/>
    <property type="match status" value="1"/>
</dbReference>
<sequence>MAQHVDSQGKDNHNLQNCFDHNYTRSSDANNIGNSDATNSANFSSTLSSVVTPDIPNDTRNPLSNDVNINNNSLPPQSNNMISDTNSVVMALIEQNRLLMEQLLLRRSTTPASSVQSNISNGYYVMPDFHETLSNFIGTESYIEASNWIRTINSTADLHNWPDSFKLEIIRTKLKGAAHNWYLGRTFSDWEQFEKQFKETFIGTQTSTVELTKLLIARHQRKSETIVEYFHDKARMCRELQLNFCESKQQIVEGLYSRELCLYLLSRSHSHENELLSDIVTFTKINDSRNTRFKNVSRPTYPETTTKNSNFQPEVATNPSTANANFKQSSQKKKTRCFNCGSFDHISTVCTQPKRRPGSCFTCGSIEHQITACPQSKSKLQAVKTQNSSSSAAMMLHPSDMVTPAYFINVDLKISDKYVSNILAMIDTGSPVSLLKEKLYPLECNPLMPLSNSGIVGINGSELIVLNQSFVDIYPPDTSEPINIKLNIVPDNTINYDCLLGRNFLSHPRVLFTINDGNFEIEFKRNDIIPFSDIYNLEFTNEQSDIKEPELDIETTLSYDTQNKIKDIVITKYMSPDTTNHELNTINVPFSEIKIELKDPSVFYFNPRRLSYFEKNKLQDIIDNLLEKKIIRPSCSEFSSPIVLVKKKNGELRLCIDYRELNKRTVRDRYPLPLIDDHLDLLRDKNYFTCIDLKDGFHHIVVEENSRKFTSFTTPLGQYEYCKMPFGLCNGPSKFQRYVNNIFSEQIKAKKVVVYFDDIVIATETIEAHLDILSDVLSLMKSHNLQIRFDKSQFLKKEIIYLGYLVNSSGVRPNPRNISVILNYPIPCNQKALHSFIGLASYFRRFIPNFSTITKPLYDLLKKDTVFVFGEDKLAVFETIKQKLSEQPILCLYNPSAETELHCDASSLGFGSILLQKQSDNKFHPVFYFSQRTTSVQSRYHSYELEMLAIINSIKRFHVYLQGIKFKIITDCNSVTLTLNKKEINPRIARWALFLQNYDYEIQHRSSNRMQHVDALSRNHHILVLEGCTFNQMLAINQCTDPAIKEIHNSLENSENQFYELRNGLVYRKSDGRLLFYVPVNMRDQVIKSCHDDMGHVGMNRTIELIKRVYWFPKMTDCVKNHINNCLKCIVFSPKVGKAEGFLKLIEKGTKPFHTIHIDHYGPLNKTVGCFKYIFVVVDAFSKFLTLYPVRTVNTKEACSKLTEYFSYYSKPIRIVSDRGTCFTSHAFKDFCIIHDIQHVLIAAGSPQANGQVERYNHTLKIMLSKLLHEEDQNWNKHLNKVQFAINNTFNRTIKNSPSNLLFGMNQHGDTHDYLRLILESDNPQDCERDLEKIRHAAQDNNLDSQLKNKAYYDSGHRPAHQYSIGDLVMIKNIDTTPGFSKKHIPKFKGPYRVKKALGNDRYVLNDVEGFQVTQIPFDSVYESKNMKPWIKIQS</sequence>
<dbReference type="InterPro" id="IPR041588">
    <property type="entry name" value="Integrase_H2C2"/>
</dbReference>
<dbReference type="InterPro" id="IPR000477">
    <property type="entry name" value="RT_dom"/>
</dbReference>
<reference evidence="12" key="1">
    <citation type="submission" date="2018-04" db="EMBL/GenBank/DDBJ databases">
        <title>Transcriptome of Schizaphis graminum biotype I.</title>
        <authorList>
            <person name="Scully E.D."/>
            <person name="Geib S.M."/>
            <person name="Palmer N.A."/>
            <person name="Koch K."/>
            <person name="Bradshaw J."/>
            <person name="Heng-Moss T."/>
            <person name="Sarath G."/>
        </authorList>
    </citation>
    <scope>NUCLEOTIDE SEQUENCE</scope>
</reference>
<keyword evidence="2" id="KW-0808">Transferase</keyword>
<dbReference type="Gene3D" id="3.30.420.10">
    <property type="entry name" value="Ribonuclease H-like superfamily/Ribonuclease H"/>
    <property type="match status" value="1"/>
</dbReference>
<evidence type="ECO:0000256" key="2">
    <source>
        <dbReference type="ARBA" id="ARBA00022679"/>
    </source>
</evidence>
<feature type="domain" description="Reverse transcriptase" evidence="10">
    <location>
        <begin position="626"/>
        <end position="806"/>
    </location>
</feature>
<dbReference type="Pfam" id="PF17921">
    <property type="entry name" value="Integrase_H2C2"/>
    <property type="match status" value="1"/>
</dbReference>
<dbReference type="CDD" id="cd01647">
    <property type="entry name" value="RT_LTR"/>
    <property type="match status" value="1"/>
</dbReference>
<dbReference type="PROSITE" id="PS50175">
    <property type="entry name" value="ASP_PROT_RETROV"/>
    <property type="match status" value="1"/>
</dbReference>
<dbReference type="EC" id="2.7.7.49" evidence="1"/>
<dbReference type="GO" id="GO:0042575">
    <property type="term" value="C:DNA polymerase complex"/>
    <property type="evidence" value="ECO:0007669"/>
    <property type="project" value="UniProtKB-ARBA"/>
</dbReference>
<gene>
    <name evidence="12" type="primary">Tf2-1_23</name>
    <name evidence="12" type="ORF">g.77694</name>
</gene>
<dbReference type="GO" id="GO:0004190">
    <property type="term" value="F:aspartic-type endopeptidase activity"/>
    <property type="evidence" value="ECO:0007669"/>
    <property type="project" value="InterPro"/>
</dbReference>